<name>A0A3N2E062_9GAMM</name>
<organism evidence="3 4">
    <name type="scientific">Sinobacterium caligoides</name>
    <dbReference type="NCBI Taxonomy" id="933926"/>
    <lineage>
        <taxon>Bacteria</taxon>
        <taxon>Pseudomonadati</taxon>
        <taxon>Pseudomonadota</taxon>
        <taxon>Gammaproteobacteria</taxon>
        <taxon>Cellvibrionales</taxon>
        <taxon>Spongiibacteraceae</taxon>
        <taxon>Sinobacterium</taxon>
    </lineage>
</organism>
<dbReference type="GO" id="GO:0006109">
    <property type="term" value="P:regulation of carbohydrate metabolic process"/>
    <property type="evidence" value="ECO:0007669"/>
    <property type="project" value="InterPro"/>
</dbReference>
<protein>
    <submittedName>
        <fullName evidence="3">Carbon storage regulator CsrA</fullName>
    </submittedName>
</protein>
<dbReference type="GO" id="GO:0006402">
    <property type="term" value="P:mRNA catabolic process"/>
    <property type="evidence" value="ECO:0007669"/>
    <property type="project" value="InterPro"/>
</dbReference>
<dbReference type="AlphaFoldDB" id="A0A3N2E062"/>
<evidence type="ECO:0000313" key="3">
    <source>
        <dbReference type="EMBL" id="ROS05491.1"/>
    </source>
</evidence>
<comment type="caution">
    <text evidence="3">The sequence shown here is derived from an EMBL/GenBank/DDBJ whole genome shotgun (WGS) entry which is preliminary data.</text>
</comment>
<feature type="region of interest" description="Disordered" evidence="2">
    <location>
        <begin position="93"/>
        <end position="117"/>
    </location>
</feature>
<sequence length="117" mass="13318">MPLSLQRSINQSIVINGDIIITVRQSLFEGSVELQVSAPNNMRIDRAEIHKRREAEKGRSWRLPRLHRNPPMNDRYLAADKPAANKATTLFKGTTISFRRRRSQESSTSLSENCSTP</sequence>
<evidence type="ECO:0000256" key="1">
    <source>
        <dbReference type="ARBA" id="ARBA00023159"/>
    </source>
</evidence>
<feature type="compositionally biased region" description="Polar residues" evidence="2">
    <location>
        <begin position="105"/>
        <end position="117"/>
    </location>
</feature>
<dbReference type="EMBL" id="RKHR01000003">
    <property type="protein sequence ID" value="ROS05491.1"/>
    <property type="molecule type" value="Genomic_DNA"/>
</dbReference>
<evidence type="ECO:0000256" key="2">
    <source>
        <dbReference type="SAM" id="MobiDB-lite"/>
    </source>
</evidence>
<dbReference type="Pfam" id="PF02599">
    <property type="entry name" value="CsrA"/>
    <property type="match status" value="1"/>
</dbReference>
<dbReference type="InterPro" id="IPR003751">
    <property type="entry name" value="CsrA"/>
</dbReference>
<dbReference type="InterPro" id="IPR036107">
    <property type="entry name" value="CsrA_sf"/>
</dbReference>
<accession>A0A3N2E062</accession>
<evidence type="ECO:0000313" key="4">
    <source>
        <dbReference type="Proteomes" id="UP000275394"/>
    </source>
</evidence>
<proteinExistence type="predicted"/>
<reference evidence="3 4" key="1">
    <citation type="submission" date="2018-11" db="EMBL/GenBank/DDBJ databases">
        <title>Genomic Encyclopedia of Type Strains, Phase IV (KMG-IV): sequencing the most valuable type-strain genomes for metagenomic binning, comparative biology and taxonomic classification.</title>
        <authorList>
            <person name="Goeker M."/>
        </authorList>
    </citation>
    <scope>NUCLEOTIDE SEQUENCE [LARGE SCALE GENOMIC DNA]</scope>
    <source>
        <strain evidence="3 4">DSM 100316</strain>
    </source>
</reference>
<keyword evidence="4" id="KW-1185">Reference proteome</keyword>
<dbReference type="Proteomes" id="UP000275394">
    <property type="component" value="Unassembled WGS sequence"/>
</dbReference>
<dbReference type="SUPFAM" id="SSF117130">
    <property type="entry name" value="CsrA-like"/>
    <property type="match status" value="1"/>
</dbReference>
<feature type="region of interest" description="Disordered" evidence="2">
    <location>
        <begin position="53"/>
        <end position="76"/>
    </location>
</feature>
<dbReference type="Gene3D" id="2.60.40.4380">
    <property type="entry name" value="Translational regulator CsrA"/>
    <property type="match status" value="1"/>
</dbReference>
<gene>
    <name evidence="3" type="ORF">EDC56_1021</name>
</gene>
<dbReference type="GO" id="GO:0003723">
    <property type="term" value="F:RNA binding"/>
    <property type="evidence" value="ECO:0007669"/>
    <property type="project" value="InterPro"/>
</dbReference>
<keyword evidence="1" id="KW-0010">Activator</keyword>